<comment type="function">
    <text evidence="5 6">Cell division protein that is involved in the assembly of the Z ring. May serve as a membrane anchor for the Z ring.</text>
</comment>
<dbReference type="GO" id="GO:0009898">
    <property type="term" value="C:cytoplasmic side of plasma membrane"/>
    <property type="evidence" value="ECO:0007669"/>
    <property type="project" value="UniProtKB-UniRule"/>
</dbReference>
<dbReference type="Pfam" id="PF14450">
    <property type="entry name" value="FtsA"/>
    <property type="match status" value="1"/>
</dbReference>
<dbReference type="InterPro" id="IPR050696">
    <property type="entry name" value="FtsA/MreB"/>
</dbReference>
<dbReference type="NCBIfam" id="TIGR01174">
    <property type="entry name" value="ftsA"/>
    <property type="match status" value="1"/>
</dbReference>
<comment type="caution">
    <text evidence="8">The sequence shown here is derived from an EMBL/GenBank/DDBJ whole genome shotgun (WGS) entry which is preliminary data.</text>
</comment>
<dbReference type="Gene3D" id="3.30.420.40">
    <property type="match status" value="1"/>
</dbReference>
<protein>
    <recommendedName>
        <fullName evidence="5 6">Cell division protein FtsA</fullName>
    </recommendedName>
</protein>
<keyword evidence="4 5" id="KW-0131">Cell cycle</keyword>
<dbReference type="Gene3D" id="3.30.1490.110">
    <property type="match status" value="1"/>
</dbReference>
<dbReference type="EMBL" id="MFAV01000033">
    <property type="protein sequence ID" value="OGD86123.1"/>
    <property type="molecule type" value="Genomic_DNA"/>
</dbReference>
<dbReference type="InterPro" id="IPR043129">
    <property type="entry name" value="ATPase_NBD"/>
</dbReference>
<sequence length="426" mass="44941">MPKDKVIVGIDIASSKFSTVIATISPEGAPNVLGVATVGSRGIRKGQVVDIEDTVGAISECLEGSERMAGYSVGKAFVTVGGTHIQYQNSKGVVAVAEPQSEITQDDVRRVIEAARAISLPSSREIIHVIPRYFVVDSQSGIKDPVGMTGVRLEVETHIISGAATSLRNIAKCVQEIGVDVEGLVFSGLASAEAVLSETEKELGVILVDLGGGTTDICLYIEGSLAYSSVLPVGAKNITNDLAIGLRVSLETAEKIKLVLSQKPKLAVQPEEEAVLKEEKEEDVLDIAALEVAEDIKKVSKKTLIEGIMKPRMKEILNMVKIDIQKSGFGGMTPAGLVLTGGGAETTGISELARHELAMPVRIGVPQGATGLIEEVTFPSYAATLGLVLYGAKAEVTEEQRLPIVGRVEIKGLVGKGVDWLKSLLP</sequence>
<feature type="domain" description="SHS2" evidence="7">
    <location>
        <begin position="7"/>
        <end position="195"/>
    </location>
</feature>
<dbReference type="InterPro" id="IPR003494">
    <property type="entry name" value="SHS2_FtsA"/>
</dbReference>
<dbReference type="PANTHER" id="PTHR32432">
    <property type="entry name" value="CELL DIVISION PROTEIN FTSA-RELATED"/>
    <property type="match status" value="1"/>
</dbReference>
<dbReference type="Proteomes" id="UP000176628">
    <property type="component" value="Unassembled WGS sequence"/>
</dbReference>
<reference evidence="8 9" key="1">
    <citation type="journal article" date="2016" name="Nat. Commun.">
        <title>Thousands of microbial genomes shed light on interconnected biogeochemical processes in an aquifer system.</title>
        <authorList>
            <person name="Anantharaman K."/>
            <person name="Brown C.T."/>
            <person name="Hug L.A."/>
            <person name="Sharon I."/>
            <person name="Castelle C.J."/>
            <person name="Probst A.J."/>
            <person name="Thomas B.C."/>
            <person name="Singh A."/>
            <person name="Wilkins M.J."/>
            <person name="Karaoz U."/>
            <person name="Brodie E.L."/>
            <person name="Williams K.H."/>
            <person name="Hubbard S.S."/>
            <person name="Banfield J.F."/>
        </authorList>
    </citation>
    <scope>NUCLEOTIDE SEQUENCE [LARGE SCALE GENOMIC DNA]</scope>
</reference>
<evidence type="ECO:0000259" key="7">
    <source>
        <dbReference type="SMART" id="SM00842"/>
    </source>
</evidence>
<organism evidence="8 9">
    <name type="scientific">Candidatus Curtissbacteria bacterium RBG_16_39_7</name>
    <dbReference type="NCBI Taxonomy" id="1797707"/>
    <lineage>
        <taxon>Bacteria</taxon>
        <taxon>Candidatus Curtissiibacteriota</taxon>
    </lineage>
</organism>
<dbReference type="GO" id="GO:0032153">
    <property type="term" value="C:cell division site"/>
    <property type="evidence" value="ECO:0007669"/>
    <property type="project" value="UniProtKB-UniRule"/>
</dbReference>
<keyword evidence="2 5" id="KW-0132">Cell division</keyword>
<dbReference type="PIRSF" id="PIRSF003101">
    <property type="entry name" value="FtsA"/>
    <property type="match status" value="1"/>
</dbReference>
<dbReference type="CDD" id="cd24048">
    <property type="entry name" value="ASKHA_NBD_FtsA"/>
    <property type="match status" value="1"/>
</dbReference>
<keyword evidence="3 5" id="KW-0472">Membrane</keyword>
<dbReference type="AlphaFoldDB" id="A0A1F5G2L2"/>
<comment type="subunit">
    <text evidence="5">Self-interacts. Interacts with FtsZ.</text>
</comment>
<name>A0A1F5G2L2_9BACT</name>
<keyword evidence="1 5" id="KW-1003">Cell membrane</keyword>
<gene>
    <name evidence="5" type="primary">ftsA</name>
    <name evidence="8" type="ORF">A2Z23_00520</name>
</gene>
<dbReference type="HAMAP" id="MF_02033">
    <property type="entry name" value="FtsA"/>
    <property type="match status" value="1"/>
</dbReference>
<comment type="similarity">
    <text evidence="5 6">Belongs to the FtsA/MreB family.</text>
</comment>
<evidence type="ECO:0000313" key="8">
    <source>
        <dbReference type="EMBL" id="OGD86123.1"/>
    </source>
</evidence>
<comment type="subcellular location">
    <subcellularLocation>
        <location evidence="5">Cell membrane</location>
        <topology evidence="5">Peripheral membrane protein</topology>
        <orientation evidence="5">Cytoplasmic side</orientation>
    </subcellularLocation>
    <text evidence="5">Localizes to the Z ring in an FtsZ-dependent manner. Targeted to the membrane through a conserved C-terminal amphipathic helix.</text>
</comment>
<accession>A0A1F5G2L2</accession>
<dbReference type="SUPFAM" id="SSF53067">
    <property type="entry name" value="Actin-like ATPase domain"/>
    <property type="match status" value="2"/>
</dbReference>
<dbReference type="InterPro" id="IPR020823">
    <property type="entry name" value="Cell_div_FtsA"/>
</dbReference>
<dbReference type="PANTHER" id="PTHR32432:SF4">
    <property type="entry name" value="CELL DIVISION PROTEIN FTSA"/>
    <property type="match status" value="1"/>
</dbReference>
<evidence type="ECO:0000256" key="5">
    <source>
        <dbReference type="HAMAP-Rule" id="MF_02033"/>
    </source>
</evidence>
<evidence type="ECO:0000256" key="4">
    <source>
        <dbReference type="ARBA" id="ARBA00023306"/>
    </source>
</evidence>
<dbReference type="SMART" id="SM00842">
    <property type="entry name" value="FtsA"/>
    <property type="match status" value="1"/>
</dbReference>
<evidence type="ECO:0000256" key="6">
    <source>
        <dbReference type="PIRNR" id="PIRNR003101"/>
    </source>
</evidence>
<evidence type="ECO:0000313" key="9">
    <source>
        <dbReference type="Proteomes" id="UP000176628"/>
    </source>
</evidence>
<dbReference type="Pfam" id="PF02491">
    <property type="entry name" value="SHS2_FTSA"/>
    <property type="match status" value="1"/>
</dbReference>
<evidence type="ECO:0000256" key="2">
    <source>
        <dbReference type="ARBA" id="ARBA00022618"/>
    </source>
</evidence>
<dbReference type="GO" id="GO:0043093">
    <property type="term" value="P:FtsZ-dependent cytokinesis"/>
    <property type="evidence" value="ECO:0007669"/>
    <property type="project" value="UniProtKB-UniRule"/>
</dbReference>
<proteinExistence type="inferred from homology"/>
<evidence type="ECO:0000256" key="3">
    <source>
        <dbReference type="ARBA" id="ARBA00023136"/>
    </source>
</evidence>
<evidence type="ECO:0000256" key="1">
    <source>
        <dbReference type="ARBA" id="ARBA00022475"/>
    </source>
</evidence>